<dbReference type="EMBL" id="JACIJI010000002">
    <property type="protein sequence ID" value="MBB5718516.1"/>
    <property type="molecule type" value="Genomic_DNA"/>
</dbReference>
<evidence type="ECO:0000313" key="1">
    <source>
        <dbReference type="EMBL" id="MBB5718516.1"/>
    </source>
</evidence>
<reference evidence="1 2" key="1">
    <citation type="submission" date="2020-08" db="EMBL/GenBank/DDBJ databases">
        <title>Genomic Encyclopedia of Type Strains, Phase IV (KMG-IV): sequencing the most valuable type-strain genomes for metagenomic binning, comparative biology and taxonomic classification.</title>
        <authorList>
            <person name="Goeker M."/>
        </authorList>
    </citation>
    <scope>NUCLEOTIDE SEQUENCE [LARGE SCALE GENOMIC DNA]</scope>
    <source>
        <strain evidence="1 2">DSM 27203</strain>
    </source>
</reference>
<comment type="caution">
    <text evidence="1">The sequence shown here is derived from an EMBL/GenBank/DDBJ whole genome shotgun (WGS) entry which is preliminary data.</text>
</comment>
<keyword evidence="2" id="KW-1185">Reference proteome</keyword>
<dbReference type="Proteomes" id="UP000554342">
    <property type="component" value="Unassembled WGS sequence"/>
</dbReference>
<dbReference type="AlphaFoldDB" id="A0A840YYC6"/>
<protein>
    <submittedName>
        <fullName evidence="1">Uncharacterized protein</fullName>
    </submittedName>
</protein>
<proteinExistence type="predicted"/>
<gene>
    <name evidence="1" type="ORF">FHR23_001439</name>
</gene>
<dbReference type="RefSeq" id="WP_184002357.1">
    <property type="nucleotide sequence ID" value="NZ_BAABIF010000013.1"/>
</dbReference>
<sequence>MEPVKITPASANPVYSYEKRYSQRVIKLPDGARLHHVMHDGYWARFDWLASQYPTIDKTIISFAWDHAYAFCPERAADLFGWTFPFEITMTLTEIQTAERGAANDWLDGLYASHETHLGFFDFPTPLSYRRVYSEIPRRILYQS</sequence>
<evidence type="ECO:0000313" key="2">
    <source>
        <dbReference type="Proteomes" id="UP000554342"/>
    </source>
</evidence>
<organism evidence="1 2">
    <name type="scientific">Stakelama sediminis</name>
    <dbReference type="NCBI Taxonomy" id="463200"/>
    <lineage>
        <taxon>Bacteria</taxon>
        <taxon>Pseudomonadati</taxon>
        <taxon>Pseudomonadota</taxon>
        <taxon>Alphaproteobacteria</taxon>
        <taxon>Sphingomonadales</taxon>
        <taxon>Sphingomonadaceae</taxon>
        <taxon>Stakelama</taxon>
    </lineage>
</organism>
<accession>A0A840YYC6</accession>
<name>A0A840YYC6_9SPHN</name>